<comment type="caution">
    <text evidence="2">The sequence shown here is derived from an EMBL/GenBank/DDBJ whole genome shotgun (WGS) entry which is preliminary data.</text>
</comment>
<keyword evidence="1" id="KW-0812">Transmembrane</keyword>
<accession>A0A8H7EXA4</accession>
<keyword evidence="1" id="KW-1133">Transmembrane helix</keyword>
<organism evidence="2 3">
    <name type="scientific">Agaricus bisporus var. burnettii</name>
    <dbReference type="NCBI Taxonomy" id="192524"/>
    <lineage>
        <taxon>Eukaryota</taxon>
        <taxon>Fungi</taxon>
        <taxon>Dikarya</taxon>
        <taxon>Basidiomycota</taxon>
        <taxon>Agaricomycotina</taxon>
        <taxon>Agaricomycetes</taxon>
        <taxon>Agaricomycetidae</taxon>
        <taxon>Agaricales</taxon>
        <taxon>Agaricineae</taxon>
        <taxon>Agaricaceae</taxon>
        <taxon>Agaricus</taxon>
    </lineage>
</organism>
<feature type="transmembrane region" description="Helical" evidence="1">
    <location>
        <begin position="46"/>
        <end position="67"/>
    </location>
</feature>
<keyword evidence="1" id="KW-0472">Membrane</keyword>
<evidence type="ECO:0000256" key="1">
    <source>
        <dbReference type="SAM" id="Phobius"/>
    </source>
</evidence>
<name>A0A8H7EXA4_AGABI</name>
<dbReference type="AlphaFoldDB" id="A0A8H7EXA4"/>
<feature type="transmembrane region" description="Helical" evidence="1">
    <location>
        <begin position="12"/>
        <end position="34"/>
    </location>
</feature>
<evidence type="ECO:0000313" key="3">
    <source>
        <dbReference type="Proteomes" id="UP000629468"/>
    </source>
</evidence>
<gene>
    <name evidence="2" type="ORF">Agabi119p4_9956</name>
</gene>
<dbReference type="EMBL" id="JABXXO010000013">
    <property type="protein sequence ID" value="KAF7761964.1"/>
    <property type="molecule type" value="Genomic_DNA"/>
</dbReference>
<proteinExistence type="predicted"/>
<protein>
    <submittedName>
        <fullName evidence="2">Uncharacterized protein</fullName>
    </submittedName>
</protein>
<dbReference type="Proteomes" id="UP000629468">
    <property type="component" value="Unassembled WGS sequence"/>
</dbReference>
<evidence type="ECO:0000313" key="2">
    <source>
        <dbReference type="EMBL" id="KAF7761964.1"/>
    </source>
</evidence>
<reference evidence="2 3" key="1">
    <citation type="journal article" name="Sci. Rep.">
        <title>Telomere-to-telomere assembled and centromere annotated genomes of the two main subspecies of the button mushroom Agaricus bisporus reveal especially polymorphic chromosome ends.</title>
        <authorList>
            <person name="Sonnenberg A.S.M."/>
            <person name="Sedaghat-Telgerd N."/>
            <person name="Lavrijssen B."/>
            <person name="Ohm R.A."/>
            <person name="Hendrickx P.M."/>
            <person name="Scholtmeijer K."/>
            <person name="Baars J.J.P."/>
            <person name="van Peer A."/>
        </authorList>
    </citation>
    <scope>NUCLEOTIDE SEQUENCE [LARGE SCALE GENOMIC DNA]</scope>
    <source>
        <strain evidence="2 3">H119_p4</strain>
    </source>
</reference>
<sequence>MPPSISLLFGPILIGALINAILYGVLVVQSLIYFQTYKKDNGWLKCLVFYLFTVETINSGLIIALVYEPLILKYGQSEAMSYFPLRKSNTSLSRVG</sequence>